<evidence type="ECO:0000313" key="3">
    <source>
        <dbReference type="EnsemblMetazoa" id="ASIC011695-PA"/>
    </source>
</evidence>
<gene>
    <name evidence="2" type="ORF">ZHAS_00011695</name>
</gene>
<sequence length="468" mass="51006">MVSIEGSVCGRTCPNSPLIFTQRTLLPVGLLLVLGRDILAAPGVELPAVPPVPSLVEQLAVVNYSTDGPVTVTTHIENAAGDKLDFNGDHFFGRDQEKHDFNRQAHVNLEHVRSQVPDLRRFLGRSIVKREGYPYPPAVVPPTHYEPPPTSPPTTTTTTTTEVPPTTPPGVPHEVYGLPPGEPEPQPCASKTWGDSPDCLVGELLPLLPVADLPVVPPVEQNNEEDLSGNTWQEPVKSSLYELTELVGNVFDGNVEETTDPNEDSTPSVVASGCTDCTFSQLPELPALVYPVLPTNPPVTPPPPAVPLPEPQVPDCLPLGYLKTQPKAPLQAFEKTVLREAYDEPALVDLRGGQDKEKNANVLSTQSQVILVRGMEPYPVLKTKGHQRTSQNRPTKQRGSVRFVHTFKRTDNKRGKLNEDEVDGLAEGGQPVDGNQYVLCTVDCYTLEEKVRAPETPAMEIPSDGRMW</sequence>
<dbReference type="OrthoDB" id="7744840at2759"/>
<name>A0A084W0V2_ANOSI</name>
<keyword evidence="4" id="KW-1185">Reference proteome</keyword>
<proteinExistence type="predicted"/>
<dbReference type="VEuPathDB" id="VectorBase:ASIS003695"/>
<accession>A0A084W0V2</accession>
<protein>
    <submittedName>
        <fullName evidence="2 3">Uncharacterized protein</fullName>
    </submittedName>
</protein>
<reference evidence="2 4" key="1">
    <citation type="journal article" date="2014" name="BMC Genomics">
        <title>Genome sequence of Anopheles sinensis provides insight into genetics basis of mosquito competence for malaria parasites.</title>
        <authorList>
            <person name="Zhou D."/>
            <person name="Zhang D."/>
            <person name="Ding G."/>
            <person name="Shi L."/>
            <person name="Hou Q."/>
            <person name="Ye Y."/>
            <person name="Xu Y."/>
            <person name="Zhou H."/>
            <person name="Xiong C."/>
            <person name="Li S."/>
            <person name="Yu J."/>
            <person name="Hong S."/>
            <person name="Yu X."/>
            <person name="Zou P."/>
            <person name="Chen C."/>
            <person name="Chang X."/>
            <person name="Wang W."/>
            <person name="Lv Y."/>
            <person name="Sun Y."/>
            <person name="Ma L."/>
            <person name="Shen B."/>
            <person name="Zhu C."/>
        </authorList>
    </citation>
    <scope>NUCLEOTIDE SEQUENCE [LARGE SCALE GENOMIC DNA]</scope>
</reference>
<dbReference type="Proteomes" id="UP000030765">
    <property type="component" value="Unassembled WGS sequence"/>
</dbReference>
<organism evidence="2">
    <name type="scientific">Anopheles sinensis</name>
    <name type="common">Mosquito</name>
    <dbReference type="NCBI Taxonomy" id="74873"/>
    <lineage>
        <taxon>Eukaryota</taxon>
        <taxon>Metazoa</taxon>
        <taxon>Ecdysozoa</taxon>
        <taxon>Arthropoda</taxon>
        <taxon>Hexapoda</taxon>
        <taxon>Insecta</taxon>
        <taxon>Pterygota</taxon>
        <taxon>Neoptera</taxon>
        <taxon>Endopterygota</taxon>
        <taxon>Diptera</taxon>
        <taxon>Nematocera</taxon>
        <taxon>Culicoidea</taxon>
        <taxon>Culicidae</taxon>
        <taxon>Anophelinae</taxon>
        <taxon>Anopheles</taxon>
    </lineage>
</organism>
<feature type="compositionally biased region" description="Pro residues" evidence="1">
    <location>
        <begin position="134"/>
        <end position="152"/>
    </location>
</feature>
<feature type="compositionally biased region" description="Low complexity" evidence="1">
    <location>
        <begin position="153"/>
        <end position="164"/>
    </location>
</feature>
<evidence type="ECO:0000313" key="4">
    <source>
        <dbReference type="Proteomes" id="UP000030765"/>
    </source>
</evidence>
<feature type="region of interest" description="Disordered" evidence="1">
    <location>
        <begin position="134"/>
        <end position="170"/>
    </location>
</feature>
<reference evidence="3" key="2">
    <citation type="submission" date="2020-05" db="UniProtKB">
        <authorList>
            <consortium name="EnsemblMetazoa"/>
        </authorList>
    </citation>
    <scope>IDENTIFICATION</scope>
</reference>
<evidence type="ECO:0000256" key="1">
    <source>
        <dbReference type="SAM" id="MobiDB-lite"/>
    </source>
</evidence>
<evidence type="ECO:0000313" key="2">
    <source>
        <dbReference type="EMBL" id="KFB43846.1"/>
    </source>
</evidence>
<dbReference type="VEuPathDB" id="VectorBase:ASIC011695"/>
<dbReference type="EMBL" id="ATLV01019160">
    <property type="status" value="NOT_ANNOTATED_CDS"/>
    <property type="molecule type" value="Genomic_DNA"/>
</dbReference>
<dbReference type="AlphaFoldDB" id="A0A084W0V2"/>
<dbReference type="EnsemblMetazoa" id="ASIC011695-RA">
    <property type="protein sequence ID" value="ASIC011695-PA"/>
    <property type="gene ID" value="ASIC011695"/>
</dbReference>
<dbReference type="EMBL" id="KE525263">
    <property type="protein sequence ID" value="KFB43846.1"/>
    <property type="molecule type" value="Genomic_DNA"/>
</dbReference>